<dbReference type="GO" id="GO:0003677">
    <property type="term" value="F:DNA binding"/>
    <property type="evidence" value="ECO:0007669"/>
    <property type="project" value="InterPro"/>
</dbReference>
<evidence type="ECO:0000259" key="1">
    <source>
        <dbReference type="Pfam" id="PF08281"/>
    </source>
</evidence>
<dbReference type="NCBIfam" id="NF005385">
    <property type="entry name" value="PRK06930.1"/>
    <property type="match status" value="1"/>
</dbReference>
<dbReference type="InterPro" id="IPR013249">
    <property type="entry name" value="RNA_pol_sigma70_r4_t2"/>
</dbReference>
<reference evidence="2" key="1">
    <citation type="submission" date="2021-03" db="EMBL/GenBank/DDBJ databases">
        <title>Antimicrobial resistance genes in bacteria isolated from Japanese honey, and their potential for conferring macrolide and lincosamide resistance in the American foulbrood pathogen Paenibacillus larvae.</title>
        <authorList>
            <person name="Okamoto M."/>
            <person name="Kumagai M."/>
            <person name="Kanamori H."/>
            <person name="Takamatsu D."/>
        </authorList>
    </citation>
    <scope>NUCLEOTIDE SEQUENCE</scope>
    <source>
        <strain evidence="2">J27TS8</strain>
    </source>
</reference>
<dbReference type="GO" id="GO:0006352">
    <property type="term" value="P:DNA-templated transcription initiation"/>
    <property type="evidence" value="ECO:0007669"/>
    <property type="project" value="InterPro"/>
</dbReference>
<accession>A0A919WI41</accession>
<organism evidence="2 3">
    <name type="scientific">Robertmurraya siralis</name>
    <dbReference type="NCBI Taxonomy" id="77777"/>
    <lineage>
        <taxon>Bacteria</taxon>
        <taxon>Bacillati</taxon>
        <taxon>Bacillota</taxon>
        <taxon>Bacilli</taxon>
        <taxon>Bacillales</taxon>
        <taxon>Bacillaceae</taxon>
        <taxon>Robertmurraya</taxon>
    </lineage>
</organism>
<feature type="domain" description="RNA polymerase sigma factor 70 region 4 type 2" evidence="1">
    <location>
        <begin position="107"/>
        <end position="156"/>
    </location>
</feature>
<dbReference type="GO" id="GO:0016987">
    <property type="term" value="F:sigma factor activity"/>
    <property type="evidence" value="ECO:0007669"/>
    <property type="project" value="InterPro"/>
</dbReference>
<dbReference type="InterPro" id="IPR013324">
    <property type="entry name" value="RNA_pol_sigma_r3/r4-like"/>
</dbReference>
<name>A0A919WI41_9BACI</name>
<comment type="caution">
    <text evidence="2">The sequence shown here is derived from an EMBL/GenBank/DDBJ whole genome shotgun (WGS) entry which is preliminary data.</text>
</comment>
<evidence type="ECO:0000313" key="3">
    <source>
        <dbReference type="Proteomes" id="UP000682111"/>
    </source>
</evidence>
<dbReference type="InterPro" id="IPR036388">
    <property type="entry name" value="WH-like_DNA-bd_sf"/>
</dbReference>
<dbReference type="CDD" id="cd06171">
    <property type="entry name" value="Sigma70_r4"/>
    <property type="match status" value="1"/>
</dbReference>
<dbReference type="Proteomes" id="UP000682111">
    <property type="component" value="Unassembled WGS sequence"/>
</dbReference>
<keyword evidence="3" id="KW-1185">Reference proteome</keyword>
<dbReference type="AlphaFoldDB" id="A0A919WI41"/>
<sequence length="162" mass="18851">MQNWTDKLIQEYAEGKRQLNKLHKKLNSEVPEESEKRKIVSGMIEDMDFVIEWLETGRQPGIMRGVDKRSIYQKHSLESMDIIPDIAEQLTANDKPLSIPAEQKKVLIEILSSFSLRERQCYILHVAQGLSMQEIAEEIGLKKRTVQQYIDRAKKKVEQMVP</sequence>
<proteinExistence type="predicted"/>
<dbReference type="SUPFAM" id="SSF88659">
    <property type="entry name" value="Sigma3 and sigma4 domains of RNA polymerase sigma factors"/>
    <property type="match status" value="1"/>
</dbReference>
<dbReference type="Pfam" id="PF08281">
    <property type="entry name" value="Sigma70_r4_2"/>
    <property type="match status" value="1"/>
</dbReference>
<gene>
    <name evidence="2" type="primary">xpf</name>
    <name evidence="2" type="ORF">J27TS8_23580</name>
</gene>
<dbReference type="Gene3D" id="1.10.10.10">
    <property type="entry name" value="Winged helix-like DNA-binding domain superfamily/Winged helix DNA-binding domain"/>
    <property type="match status" value="1"/>
</dbReference>
<dbReference type="RefSeq" id="WP_212933717.1">
    <property type="nucleotide sequence ID" value="NZ_BORC01000003.1"/>
</dbReference>
<dbReference type="EMBL" id="BORC01000003">
    <property type="protein sequence ID" value="GIN62365.1"/>
    <property type="molecule type" value="Genomic_DNA"/>
</dbReference>
<evidence type="ECO:0000313" key="2">
    <source>
        <dbReference type="EMBL" id="GIN62365.1"/>
    </source>
</evidence>
<protein>
    <submittedName>
        <fullName evidence="2">Positive control factor</fullName>
    </submittedName>
</protein>